<dbReference type="RefSeq" id="WP_195875251.1">
    <property type="nucleotide sequence ID" value="NZ_JADOEL010000005.1"/>
</dbReference>
<dbReference type="InterPro" id="IPR056209">
    <property type="entry name" value="SU10_adaptor"/>
</dbReference>
<keyword evidence="2" id="KW-1185">Reference proteome</keyword>
<gene>
    <name evidence="1" type="ORF">IXC47_08205</name>
</gene>
<evidence type="ECO:0000313" key="1">
    <source>
        <dbReference type="EMBL" id="MBF8177659.1"/>
    </source>
</evidence>
<reference evidence="1 2" key="1">
    <citation type="submission" date="2020-11" db="EMBL/GenBank/DDBJ databases">
        <title>WGS of Herminiimonas contaminans strain Marseille-Q4544 isolated from planarians Schmidtea mediterranea.</title>
        <authorList>
            <person name="Kangale L."/>
        </authorList>
    </citation>
    <scope>NUCLEOTIDE SEQUENCE [LARGE SCALE GENOMIC DNA]</scope>
    <source>
        <strain evidence="1 2">Marseille-Q4544</strain>
    </source>
</reference>
<dbReference type="Pfam" id="PF24175">
    <property type="entry name" value="SU10_adaptor"/>
    <property type="match status" value="1"/>
</dbReference>
<protein>
    <submittedName>
        <fullName evidence="1">Uncharacterized protein</fullName>
    </submittedName>
</protein>
<name>A0ABS0EUC2_9BURK</name>
<comment type="caution">
    <text evidence="1">The sequence shown here is derived from an EMBL/GenBank/DDBJ whole genome shotgun (WGS) entry which is preliminary data.</text>
</comment>
<proteinExistence type="predicted"/>
<dbReference type="EMBL" id="JADOEL010000005">
    <property type="protein sequence ID" value="MBF8177659.1"/>
    <property type="molecule type" value="Genomic_DNA"/>
</dbReference>
<sequence length="235" mass="26188">MALNCLQIIQTVCRRIGILAPNAAVGSTDPQIIQLLTISEEEGQDQADRYSWQALQTEATFTTVATQVQGALSTIAPNCDYIVNNTIWNRTLRRPVYGPKSEQDWQQSVAMAINGPFNAYRIIGDSINFYPNPVAGQTCAFEYVSRDWVATSTATTSSIWTNDLDTPKISDQLMILGTIWRWKAAKGLDYAEDFSKYERRMADAMGRDGSKPVLSLSGQSMYEIQPVVMVPRGSW</sequence>
<evidence type="ECO:0000313" key="2">
    <source>
        <dbReference type="Proteomes" id="UP000657372"/>
    </source>
</evidence>
<accession>A0ABS0EUC2</accession>
<dbReference type="Proteomes" id="UP000657372">
    <property type="component" value="Unassembled WGS sequence"/>
</dbReference>
<organism evidence="1 2">
    <name type="scientific">Herminiimonas contaminans</name>
    <dbReference type="NCBI Taxonomy" id="1111140"/>
    <lineage>
        <taxon>Bacteria</taxon>
        <taxon>Pseudomonadati</taxon>
        <taxon>Pseudomonadota</taxon>
        <taxon>Betaproteobacteria</taxon>
        <taxon>Burkholderiales</taxon>
        <taxon>Oxalobacteraceae</taxon>
        <taxon>Herminiimonas</taxon>
    </lineage>
</organism>